<name>A0ABN2X3E9_9ACTN</name>
<accession>A0ABN2X3E9</accession>
<dbReference type="SUPFAM" id="SSF56112">
    <property type="entry name" value="Protein kinase-like (PK-like)"/>
    <property type="match status" value="1"/>
</dbReference>
<dbReference type="InterPro" id="IPR006748">
    <property type="entry name" value="NH2Glyco/OHUrea_AB-resist_kin"/>
</dbReference>
<dbReference type="RefSeq" id="WP_344535534.1">
    <property type="nucleotide sequence ID" value="NZ_BAAAPE010000029.1"/>
</dbReference>
<dbReference type="EMBL" id="BAAAPE010000029">
    <property type="protein sequence ID" value="GAA2103786.1"/>
    <property type="molecule type" value="Genomic_DNA"/>
</dbReference>
<dbReference type="Gene3D" id="3.90.1200.10">
    <property type="match status" value="1"/>
</dbReference>
<organism evidence="1 2">
    <name type="scientific">Streptomyces albiaxialis</name>
    <dbReference type="NCBI Taxonomy" id="329523"/>
    <lineage>
        <taxon>Bacteria</taxon>
        <taxon>Bacillati</taxon>
        <taxon>Actinomycetota</taxon>
        <taxon>Actinomycetes</taxon>
        <taxon>Kitasatosporales</taxon>
        <taxon>Streptomycetaceae</taxon>
        <taxon>Streptomyces</taxon>
    </lineage>
</organism>
<dbReference type="Pfam" id="PF04655">
    <property type="entry name" value="APH_6_hur"/>
    <property type="match status" value="1"/>
</dbReference>
<gene>
    <name evidence="1" type="ORF">GCM10009801_78940</name>
</gene>
<protein>
    <submittedName>
        <fullName evidence="1">Aminoglycoside phosphotransferase family protein</fullName>
    </submittedName>
</protein>
<proteinExistence type="predicted"/>
<reference evidence="1 2" key="1">
    <citation type="journal article" date="2019" name="Int. J. Syst. Evol. Microbiol.">
        <title>The Global Catalogue of Microorganisms (GCM) 10K type strain sequencing project: providing services to taxonomists for standard genome sequencing and annotation.</title>
        <authorList>
            <consortium name="The Broad Institute Genomics Platform"/>
            <consortium name="The Broad Institute Genome Sequencing Center for Infectious Disease"/>
            <person name="Wu L."/>
            <person name="Ma J."/>
        </authorList>
    </citation>
    <scope>NUCLEOTIDE SEQUENCE [LARGE SCALE GENOMIC DNA]</scope>
    <source>
        <strain evidence="1 2">JCM 15478</strain>
    </source>
</reference>
<dbReference type="InterPro" id="IPR011009">
    <property type="entry name" value="Kinase-like_dom_sf"/>
</dbReference>
<evidence type="ECO:0000313" key="2">
    <source>
        <dbReference type="Proteomes" id="UP001500016"/>
    </source>
</evidence>
<sequence>MASALPLDPPQRLVRALEAQPDAGAVTTADAWLAGLSGLVRRWLERWELTAERVVSPGGRSSVVVLVRQADGTPAALKLVAPDGAPVRERALRESTALTRWHGLCAVRLVRAEPEEGVLLLERLHGEVSLRSLPEAKATLEALSIVRRLWVPAGPDDMADGTVFETVAAHTGREAALMRAAAPEEVRPLVDAALEARAELLANEPEDGERVLLHGDFRQGAVLGGGERAPWLAVGPDPLVGEPAYDLARLARDRLHDLMASSGAASSSRRRVHKLADSLDVDRDRVRGWTLYRAVESGVRNLACGNREDGEMLLDFATWL</sequence>
<evidence type="ECO:0000313" key="1">
    <source>
        <dbReference type="EMBL" id="GAA2103786.1"/>
    </source>
</evidence>
<dbReference type="Proteomes" id="UP001500016">
    <property type="component" value="Unassembled WGS sequence"/>
</dbReference>
<comment type="caution">
    <text evidence="1">The sequence shown here is derived from an EMBL/GenBank/DDBJ whole genome shotgun (WGS) entry which is preliminary data.</text>
</comment>
<keyword evidence="2" id="KW-1185">Reference proteome</keyword>